<dbReference type="NCBIfam" id="TIGR00180">
    <property type="entry name" value="parB_part"/>
    <property type="match status" value="1"/>
</dbReference>
<comment type="caution">
    <text evidence="4">The sequence shown here is derived from an EMBL/GenBank/DDBJ whole genome shotgun (WGS) entry which is preliminary data.</text>
</comment>
<evidence type="ECO:0000256" key="1">
    <source>
        <dbReference type="ARBA" id="ARBA00022829"/>
    </source>
</evidence>
<evidence type="ECO:0000313" key="4">
    <source>
        <dbReference type="EMBL" id="KKN32046.1"/>
    </source>
</evidence>
<dbReference type="SUPFAM" id="SSF109709">
    <property type="entry name" value="KorB DNA-binding domain-like"/>
    <property type="match status" value="1"/>
</dbReference>
<dbReference type="InterPro" id="IPR004437">
    <property type="entry name" value="ParB/RepB/Spo0J"/>
</dbReference>
<proteinExistence type="predicted"/>
<dbReference type="PANTHER" id="PTHR33375">
    <property type="entry name" value="CHROMOSOME-PARTITIONING PROTEIN PARB-RELATED"/>
    <property type="match status" value="1"/>
</dbReference>
<dbReference type="GO" id="GO:0003677">
    <property type="term" value="F:DNA binding"/>
    <property type="evidence" value="ECO:0007669"/>
    <property type="project" value="InterPro"/>
</dbReference>
<dbReference type="Gene3D" id="1.10.10.2830">
    <property type="match status" value="1"/>
</dbReference>
<protein>
    <recommendedName>
        <fullName evidence="3">ParB-like N-terminal domain-containing protein</fullName>
    </recommendedName>
</protein>
<dbReference type="GO" id="GO:0045881">
    <property type="term" value="P:positive regulation of sporulation resulting in formation of a cellular spore"/>
    <property type="evidence" value="ECO:0007669"/>
    <property type="project" value="TreeGrafter"/>
</dbReference>
<dbReference type="InterPro" id="IPR036280">
    <property type="entry name" value="Multihaem_cyt_sf"/>
</dbReference>
<dbReference type="SMART" id="SM00470">
    <property type="entry name" value="ParB"/>
    <property type="match status" value="1"/>
</dbReference>
<dbReference type="AlphaFoldDB" id="A0A0F9S4P5"/>
<dbReference type="SUPFAM" id="SSF48695">
    <property type="entry name" value="Multiheme cytochromes"/>
    <property type="match status" value="1"/>
</dbReference>
<dbReference type="GO" id="GO:0007059">
    <property type="term" value="P:chromosome segregation"/>
    <property type="evidence" value="ECO:0007669"/>
    <property type="project" value="UniProtKB-KW"/>
</dbReference>
<dbReference type="SUPFAM" id="SSF110849">
    <property type="entry name" value="ParB/Sulfiredoxin"/>
    <property type="match status" value="1"/>
</dbReference>
<dbReference type="Pfam" id="PF02195">
    <property type="entry name" value="ParB_N"/>
    <property type="match status" value="1"/>
</dbReference>
<name>A0A0F9S4P5_9ZZZZ</name>
<keyword evidence="1" id="KW-0159">Chromosome partition</keyword>
<accession>A0A0F9S4P5</accession>
<dbReference type="PANTHER" id="PTHR33375:SF1">
    <property type="entry name" value="CHROMOSOME-PARTITIONING PROTEIN PARB-RELATED"/>
    <property type="match status" value="1"/>
</dbReference>
<dbReference type="GO" id="GO:0005694">
    <property type="term" value="C:chromosome"/>
    <property type="evidence" value="ECO:0007669"/>
    <property type="project" value="TreeGrafter"/>
</dbReference>
<feature type="compositionally biased region" description="Basic and acidic residues" evidence="2">
    <location>
        <begin position="206"/>
        <end position="215"/>
    </location>
</feature>
<dbReference type="InterPro" id="IPR041468">
    <property type="entry name" value="HTH_ParB/Spo0J"/>
</dbReference>
<reference evidence="4" key="1">
    <citation type="journal article" date="2015" name="Nature">
        <title>Complex archaea that bridge the gap between prokaryotes and eukaryotes.</title>
        <authorList>
            <person name="Spang A."/>
            <person name="Saw J.H."/>
            <person name="Jorgensen S.L."/>
            <person name="Zaremba-Niedzwiedzka K."/>
            <person name="Martijn J."/>
            <person name="Lind A.E."/>
            <person name="van Eijk R."/>
            <person name="Schleper C."/>
            <person name="Guy L."/>
            <person name="Ettema T.J."/>
        </authorList>
    </citation>
    <scope>NUCLEOTIDE SEQUENCE</scope>
</reference>
<dbReference type="Gene3D" id="3.90.1530.30">
    <property type="match status" value="1"/>
</dbReference>
<dbReference type="InterPro" id="IPR003115">
    <property type="entry name" value="ParB_N"/>
</dbReference>
<organism evidence="4">
    <name type="scientific">marine sediment metagenome</name>
    <dbReference type="NCBI Taxonomy" id="412755"/>
    <lineage>
        <taxon>unclassified sequences</taxon>
        <taxon>metagenomes</taxon>
        <taxon>ecological metagenomes</taxon>
    </lineage>
</organism>
<evidence type="ECO:0000259" key="3">
    <source>
        <dbReference type="SMART" id="SM00470"/>
    </source>
</evidence>
<dbReference type="EMBL" id="LAZR01002280">
    <property type="protein sequence ID" value="KKN32046.1"/>
    <property type="molecule type" value="Genomic_DNA"/>
</dbReference>
<dbReference type="Pfam" id="PF17762">
    <property type="entry name" value="HTH_ParB"/>
    <property type="match status" value="1"/>
</dbReference>
<sequence>MNSSKQKKKGFHQIKVSDCVEPASISRMEIDSEELENLARSIQSQGDLQAIEVVERNGKFEIVFGHRRWLAHKILKKEKIWARIVIKTKDEITLTRATENIARLNLTPVEEGANYQTLKEEFGMTIEKIAKRVGRKASRVKRMLDIVRMPVEFQKAIHKGQISPTVGEALWRCEDETHRLYLLDLAVEHGITATVAAQWVQEHNKDQRQSLDIKNEGGGGASPMEGSPHYMTCDVCHGPEDTSKIKQLILCGECHKKIART</sequence>
<feature type="domain" description="ParB-like N-terminal" evidence="3">
    <location>
        <begin position="12"/>
        <end position="101"/>
    </location>
</feature>
<feature type="region of interest" description="Disordered" evidence="2">
    <location>
        <begin position="206"/>
        <end position="226"/>
    </location>
</feature>
<dbReference type="InterPro" id="IPR050336">
    <property type="entry name" value="Chromosome_partition/occlusion"/>
</dbReference>
<evidence type="ECO:0000256" key="2">
    <source>
        <dbReference type="SAM" id="MobiDB-lite"/>
    </source>
</evidence>
<dbReference type="InterPro" id="IPR036086">
    <property type="entry name" value="ParB/Sulfiredoxin_sf"/>
</dbReference>
<gene>
    <name evidence="4" type="ORF">LCGC14_0817700</name>
</gene>